<evidence type="ECO:0000313" key="2">
    <source>
        <dbReference type="Proteomes" id="UP001054837"/>
    </source>
</evidence>
<gene>
    <name evidence="1" type="ORF">CDAR_538761</name>
</gene>
<reference evidence="1 2" key="1">
    <citation type="submission" date="2021-06" db="EMBL/GenBank/DDBJ databases">
        <title>Caerostris darwini draft genome.</title>
        <authorList>
            <person name="Kono N."/>
            <person name="Arakawa K."/>
        </authorList>
    </citation>
    <scope>NUCLEOTIDE SEQUENCE [LARGE SCALE GENOMIC DNA]</scope>
</reference>
<dbReference type="AlphaFoldDB" id="A0AAV4T1B6"/>
<keyword evidence="2" id="KW-1185">Reference proteome</keyword>
<comment type="caution">
    <text evidence="1">The sequence shown here is derived from an EMBL/GenBank/DDBJ whole genome shotgun (WGS) entry which is preliminary data.</text>
</comment>
<dbReference type="EMBL" id="BPLQ01008818">
    <property type="protein sequence ID" value="GIY39479.1"/>
    <property type="molecule type" value="Genomic_DNA"/>
</dbReference>
<accession>A0AAV4T1B6</accession>
<sequence length="90" mass="10731">MERRAPTYLQSDLKINVLRRKAEIGIEQEKSAIREKENESLVKMTNTLESRDSTVKFSRNLYVWRPPSTFAQKGTLRFNDNEYWSIPFYI</sequence>
<protein>
    <submittedName>
        <fullName evidence="1">Uncharacterized protein</fullName>
    </submittedName>
</protein>
<name>A0AAV4T1B6_9ARAC</name>
<evidence type="ECO:0000313" key="1">
    <source>
        <dbReference type="EMBL" id="GIY39479.1"/>
    </source>
</evidence>
<dbReference type="Proteomes" id="UP001054837">
    <property type="component" value="Unassembled WGS sequence"/>
</dbReference>
<organism evidence="1 2">
    <name type="scientific">Caerostris darwini</name>
    <dbReference type="NCBI Taxonomy" id="1538125"/>
    <lineage>
        <taxon>Eukaryota</taxon>
        <taxon>Metazoa</taxon>
        <taxon>Ecdysozoa</taxon>
        <taxon>Arthropoda</taxon>
        <taxon>Chelicerata</taxon>
        <taxon>Arachnida</taxon>
        <taxon>Araneae</taxon>
        <taxon>Araneomorphae</taxon>
        <taxon>Entelegynae</taxon>
        <taxon>Araneoidea</taxon>
        <taxon>Araneidae</taxon>
        <taxon>Caerostris</taxon>
    </lineage>
</organism>
<proteinExistence type="predicted"/>